<dbReference type="Proteomes" id="UP000019812">
    <property type="component" value="Unassembled WGS sequence"/>
</dbReference>
<dbReference type="EMBL" id="JDSS02000031">
    <property type="protein sequence ID" value="KFB67290.1"/>
    <property type="molecule type" value="Genomic_DNA"/>
</dbReference>
<comment type="caution">
    <text evidence="1">The sequence shown here is derived from an EMBL/GenBank/DDBJ whole genome shotgun (WGS) entry which is preliminary data.</text>
</comment>
<proteinExistence type="predicted"/>
<organism evidence="1 2">
    <name type="scientific">Candidatus Accumulibacter vicinus</name>
    <dbReference type="NCBI Taxonomy" id="2954382"/>
    <lineage>
        <taxon>Bacteria</taxon>
        <taxon>Pseudomonadati</taxon>
        <taxon>Pseudomonadota</taxon>
        <taxon>Betaproteobacteria</taxon>
        <taxon>Candidatus Accumulibacter</taxon>
    </lineage>
</organism>
<evidence type="ECO:0000313" key="2">
    <source>
        <dbReference type="Proteomes" id="UP000019812"/>
    </source>
</evidence>
<sequence length="191" mass="21115">MGDDQPCWRRRHQALGERQVGECLAEISVRLPGLESSHLGPYQRAIDGIEAQYLHRIVITAATEPLIDQPAGQAGLTLIAEVDVGEGDLTGHVDPAQFLTELDAVEDLHLSVDQHQVAKMQVAVTLAHPSGGLAGCEMRCQARELGACPCCQPRQSRLLFAPGQQLRQFFKVLERWREHLFWFAEACRKGG</sequence>
<evidence type="ECO:0000313" key="1">
    <source>
        <dbReference type="EMBL" id="KFB67290.1"/>
    </source>
</evidence>
<accession>A0A084XXU6</accession>
<dbReference type="AlphaFoldDB" id="A0A084XXU6"/>
<name>A0A084XXU6_9PROT</name>
<reference evidence="1 2" key="1">
    <citation type="submission" date="2014-07" db="EMBL/GenBank/DDBJ databases">
        <title>Expanding our view of genomic diversity in Candidatus Accumulibacter clades.</title>
        <authorList>
            <person name="Skennerton C.T."/>
            <person name="Barr J.J."/>
            <person name="Slater F.R."/>
            <person name="Bond P.L."/>
            <person name="Tyson G.W."/>
        </authorList>
    </citation>
    <scope>NUCLEOTIDE SEQUENCE [LARGE SCALE GENOMIC DNA]</scope>
    <source>
        <strain evidence="2">SK-01</strain>
    </source>
</reference>
<gene>
    <name evidence="1" type="ORF">CAPSK01_003408</name>
</gene>
<protein>
    <submittedName>
        <fullName evidence="1">Uncharacterized protein</fullName>
    </submittedName>
</protein>